<name>A0A2C6DQG2_9GAMM</name>
<evidence type="ECO:0000313" key="3">
    <source>
        <dbReference type="EMBL" id="VFS51247.1"/>
    </source>
</evidence>
<dbReference type="Proteomes" id="UP000373449">
    <property type="component" value="Unassembled WGS sequence"/>
</dbReference>
<gene>
    <name evidence="2" type="ORF">CRN84_17775</name>
    <name evidence="3" type="ORF">NCTC12282_04920</name>
</gene>
<dbReference type="Proteomes" id="UP000224974">
    <property type="component" value="Unassembled WGS sequence"/>
</dbReference>
<dbReference type="EMBL" id="PDDX01000001">
    <property type="protein sequence ID" value="PHI31051.1"/>
    <property type="molecule type" value="Genomic_DNA"/>
</dbReference>
<dbReference type="InterPro" id="IPR015073">
    <property type="entry name" value="DUF1883"/>
</dbReference>
<dbReference type="STRING" id="1111728.GCA_000427805_03992"/>
<keyword evidence="4" id="KW-1185">Reference proteome</keyword>
<dbReference type="SUPFAM" id="SSF141099">
    <property type="entry name" value="Atu1913-like"/>
    <property type="match status" value="1"/>
</dbReference>
<evidence type="ECO:0000259" key="1">
    <source>
        <dbReference type="Pfam" id="PF08980"/>
    </source>
</evidence>
<proteinExistence type="predicted"/>
<reference evidence="2" key="1">
    <citation type="submission" date="2017-09" db="EMBL/GenBank/DDBJ databases">
        <title>FDA dAtabase for Regulatory Grade micrObial Sequences (FDA-ARGOS): Supporting development and validation of Infectious Disease Dx tests.</title>
        <authorList>
            <person name="Minogue T."/>
            <person name="Wolcott M."/>
            <person name="Wasieloski L."/>
            <person name="Aguilar W."/>
            <person name="Moore D."/>
            <person name="Tallon L.J."/>
            <person name="Sadzewicz L."/>
            <person name="Ott S."/>
            <person name="Zhao X."/>
            <person name="Nagaraj S."/>
            <person name="Vavikolanu K."/>
            <person name="Aluvathingal J."/>
            <person name="Nadendla S."/>
            <person name="Sichtig H."/>
        </authorList>
    </citation>
    <scope>NUCLEOTIDE SEQUENCE</scope>
    <source>
        <strain evidence="2">FDAARGOS_387</strain>
    </source>
</reference>
<evidence type="ECO:0000313" key="4">
    <source>
        <dbReference type="Proteomes" id="UP000224974"/>
    </source>
</evidence>
<dbReference type="AlphaFoldDB" id="A0A2C6DQG2"/>
<sequence>MNHLHKRFNLNAGDTVKVDCSHQCNVLLLTDTNYRIYSQGGRFTHHGGGGFFKRLPALLTVPHSGGWNVVLDLGGGSANIRHSITIIPS</sequence>
<dbReference type="RefSeq" id="WP_071605897.1">
    <property type="nucleotide sequence ID" value="NZ_CAADJA010000002.1"/>
</dbReference>
<protein>
    <submittedName>
        <fullName evidence="2">DUF1883 domain-containing protein</fullName>
    </submittedName>
    <submittedName>
        <fullName evidence="3">Domain of uncharacterized function (DUF1883)</fullName>
    </submittedName>
</protein>
<evidence type="ECO:0000313" key="2">
    <source>
        <dbReference type="EMBL" id="PHI31051.1"/>
    </source>
</evidence>
<dbReference type="OrthoDB" id="9142262at2"/>
<accession>A0A2C6DQG2</accession>
<organism evidence="2 4">
    <name type="scientific">Budvicia aquatica</name>
    <dbReference type="NCBI Taxonomy" id="82979"/>
    <lineage>
        <taxon>Bacteria</taxon>
        <taxon>Pseudomonadati</taxon>
        <taxon>Pseudomonadota</taxon>
        <taxon>Gammaproteobacteria</taxon>
        <taxon>Enterobacterales</taxon>
        <taxon>Budviciaceae</taxon>
        <taxon>Budvicia</taxon>
    </lineage>
</organism>
<dbReference type="EMBL" id="CAADJA010000002">
    <property type="protein sequence ID" value="VFS51247.1"/>
    <property type="molecule type" value="Genomic_DNA"/>
</dbReference>
<reference evidence="3 5" key="3">
    <citation type="submission" date="2019-03" db="EMBL/GenBank/DDBJ databases">
        <authorList>
            <consortium name="Pathogen Informatics"/>
        </authorList>
    </citation>
    <scope>NUCLEOTIDE SEQUENCE [LARGE SCALE GENOMIC DNA]</scope>
    <source>
        <strain evidence="3 5">NCTC12282</strain>
    </source>
</reference>
<dbReference type="Pfam" id="PF08980">
    <property type="entry name" value="DUF1883"/>
    <property type="match status" value="1"/>
</dbReference>
<reference evidence="4" key="2">
    <citation type="submission" date="2017-09" db="EMBL/GenBank/DDBJ databases">
        <title>FDA dAtabase for Regulatory Grade micrObial Sequences (FDA-ARGOS): Supporting development and validation of Infectious Disease Dx tests.</title>
        <authorList>
            <person name="Minogue T."/>
            <person name="Wolcott M."/>
            <person name="Wasieloski L."/>
            <person name="Aguilar W."/>
            <person name="Moore D."/>
            <person name="Tallon L."/>
            <person name="Sadzewicz L."/>
            <person name="Ott S."/>
            <person name="Zhao X."/>
            <person name="Nagaraj S."/>
            <person name="Vavikolanu K."/>
            <person name="Aluvathingal J."/>
            <person name="Nadendla S."/>
            <person name="Sichtig H."/>
        </authorList>
    </citation>
    <scope>NUCLEOTIDE SEQUENCE [LARGE SCALE GENOMIC DNA]</scope>
    <source>
        <strain evidence="4">FDAARGOS_387</strain>
    </source>
</reference>
<dbReference type="InterPro" id="IPR036488">
    <property type="entry name" value="DUF1883-like_sf"/>
</dbReference>
<feature type="domain" description="DUF1883" evidence="1">
    <location>
        <begin position="1"/>
        <end position="87"/>
    </location>
</feature>
<dbReference type="Gene3D" id="4.10.1210.10">
    <property type="entry name" value="Atu1913-like"/>
    <property type="match status" value="1"/>
</dbReference>
<evidence type="ECO:0000313" key="5">
    <source>
        <dbReference type="Proteomes" id="UP000373449"/>
    </source>
</evidence>